<proteinExistence type="predicted"/>
<name>A0A930GVX1_NEISI</name>
<comment type="caution">
    <text evidence="2">The sequence shown here is derived from an EMBL/GenBank/DDBJ whole genome shotgun (WGS) entry which is preliminary data.</text>
</comment>
<keyword evidence="1" id="KW-0472">Membrane</keyword>
<reference evidence="2" key="1">
    <citation type="submission" date="2020-04" db="EMBL/GenBank/DDBJ databases">
        <title>Deep metagenomics examines the oral microbiome during advanced dental caries in children, revealing novel taxa and co-occurrences with host molecules.</title>
        <authorList>
            <person name="Baker J.L."/>
            <person name="Morton J.T."/>
            <person name="Dinis M."/>
            <person name="Alvarez R."/>
            <person name="Tran N.C."/>
            <person name="Knight R."/>
            <person name="Edlund A."/>
        </authorList>
    </citation>
    <scope>NUCLEOTIDE SEQUENCE</scope>
    <source>
        <strain evidence="2">JCVI_32_bin.62</strain>
    </source>
</reference>
<gene>
    <name evidence="2" type="ORF">HXM80_05605</name>
</gene>
<protein>
    <submittedName>
        <fullName evidence="2">Uncharacterized protein</fullName>
    </submittedName>
</protein>
<evidence type="ECO:0000256" key="1">
    <source>
        <dbReference type="SAM" id="Phobius"/>
    </source>
</evidence>
<keyword evidence="1" id="KW-0812">Transmembrane</keyword>
<evidence type="ECO:0000313" key="2">
    <source>
        <dbReference type="EMBL" id="MBF1265155.1"/>
    </source>
</evidence>
<dbReference type="AlphaFoldDB" id="A0A930GVX1"/>
<dbReference type="Proteomes" id="UP000780345">
    <property type="component" value="Unassembled WGS sequence"/>
</dbReference>
<feature type="transmembrane region" description="Helical" evidence="1">
    <location>
        <begin position="73"/>
        <end position="92"/>
    </location>
</feature>
<organism evidence="2 3">
    <name type="scientific">Neisseria sicca</name>
    <dbReference type="NCBI Taxonomy" id="490"/>
    <lineage>
        <taxon>Bacteria</taxon>
        <taxon>Pseudomonadati</taxon>
        <taxon>Pseudomonadota</taxon>
        <taxon>Betaproteobacteria</taxon>
        <taxon>Neisseriales</taxon>
        <taxon>Neisseriaceae</taxon>
        <taxon>Neisseria</taxon>
    </lineage>
</organism>
<sequence>MATYYQVGNKCLEQSQAENVYFSLVVPQITQDGKIIKPEYNGTLWKLNGEPIKADLPKCDPSDNLKSGLDTGWILFGVMASVYFVSVLKRVLR</sequence>
<evidence type="ECO:0000313" key="3">
    <source>
        <dbReference type="Proteomes" id="UP000780345"/>
    </source>
</evidence>
<dbReference type="EMBL" id="JABZQQ010000037">
    <property type="protein sequence ID" value="MBF1265155.1"/>
    <property type="molecule type" value="Genomic_DNA"/>
</dbReference>
<keyword evidence="1" id="KW-1133">Transmembrane helix</keyword>
<accession>A0A930GVX1</accession>